<dbReference type="SUPFAM" id="SSF50494">
    <property type="entry name" value="Trypsin-like serine proteases"/>
    <property type="match status" value="1"/>
</dbReference>
<dbReference type="PANTHER" id="PTHR43019:SF23">
    <property type="entry name" value="PROTEASE DO-LIKE 5, CHLOROPLASTIC"/>
    <property type="match status" value="1"/>
</dbReference>
<proteinExistence type="predicted"/>
<dbReference type="GO" id="GO:0004252">
    <property type="term" value="F:serine-type endopeptidase activity"/>
    <property type="evidence" value="ECO:0007669"/>
    <property type="project" value="InterPro"/>
</dbReference>
<evidence type="ECO:0000313" key="2">
    <source>
        <dbReference type="EMBL" id="RJF76435.1"/>
    </source>
</evidence>
<evidence type="ECO:0000256" key="1">
    <source>
        <dbReference type="SAM" id="MobiDB-lite"/>
    </source>
</evidence>
<dbReference type="InterPro" id="IPR001940">
    <property type="entry name" value="Peptidase_S1C"/>
</dbReference>
<dbReference type="Gene3D" id="1.25.40.10">
    <property type="entry name" value="Tetratricopeptide repeat domain"/>
    <property type="match status" value="1"/>
</dbReference>
<evidence type="ECO:0000313" key="3">
    <source>
        <dbReference type="Proteomes" id="UP000283458"/>
    </source>
</evidence>
<accession>A0A418VJV0</accession>
<comment type="caution">
    <text evidence="2">The sequence shown here is derived from an EMBL/GenBank/DDBJ whole genome shotgun (WGS) entry which is preliminary data.</text>
</comment>
<dbReference type="SUPFAM" id="SSF81901">
    <property type="entry name" value="HCP-like"/>
    <property type="match status" value="1"/>
</dbReference>
<dbReference type="GO" id="GO:0006508">
    <property type="term" value="P:proteolysis"/>
    <property type="evidence" value="ECO:0007669"/>
    <property type="project" value="InterPro"/>
</dbReference>
<name>A0A418VJV0_9PROT</name>
<dbReference type="PANTHER" id="PTHR43019">
    <property type="entry name" value="SERINE ENDOPROTEASE DEGS"/>
    <property type="match status" value="1"/>
</dbReference>
<reference evidence="2 3" key="1">
    <citation type="submission" date="2018-09" db="EMBL/GenBank/DDBJ databases">
        <authorList>
            <person name="Zhu H."/>
        </authorList>
    </citation>
    <scope>NUCLEOTIDE SEQUENCE [LARGE SCALE GENOMIC DNA]</scope>
    <source>
        <strain evidence="2 3">K2W22B-5</strain>
    </source>
</reference>
<dbReference type="AlphaFoldDB" id="A0A418VJV0"/>
<dbReference type="OrthoDB" id="112232at2"/>
<organism evidence="2 3">
    <name type="scientific">Azospirillum cavernae</name>
    <dbReference type="NCBI Taxonomy" id="2320860"/>
    <lineage>
        <taxon>Bacteria</taxon>
        <taxon>Pseudomonadati</taxon>
        <taxon>Pseudomonadota</taxon>
        <taxon>Alphaproteobacteria</taxon>
        <taxon>Rhodospirillales</taxon>
        <taxon>Azospirillaceae</taxon>
        <taxon>Azospirillum</taxon>
    </lineage>
</organism>
<dbReference type="Pfam" id="PF13365">
    <property type="entry name" value="Trypsin_2"/>
    <property type="match status" value="1"/>
</dbReference>
<dbReference type="SMART" id="SM00671">
    <property type="entry name" value="SEL1"/>
    <property type="match status" value="3"/>
</dbReference>
<dbReference type="InterPro" id="IPR006597">
    <property type="entry name" value="Sel1-like"/>
</dbReference>
<dbReference type="Gene3D" id="2.40.10.120">
    <property type="match status" value="1"/>
</dbReference>
<dbReference type="Pfam" id="PF08238">
    <property type="entry name" value="Sel1"/>
    <property type="match status" value="3"/>
</dbReference>
<dbReference type="PRINTS" id="PR00834">
    <property type="entry name" value="PROTEASES2C"/>
</dbReference>
<dbReference type="InterPro" id="IPR009003">
    <property type="entry name" value="Peptidase_S1_PA"/>
</dbReference>
<dbReference type="Proteomes" id="UP000283458">
    <property type="component" value="Unassembled WGS sequence"/>
</dbReference>
<sequence length="712" mass="74695">MAWSLCRTAAAGSLAIAMGICGYGPADAESRISIVGESGAKRIIVDGQPLFEDKSSMNMEVVREWKEGPAAGLALVAHYSGGNACPATYSVVDLNGPVARMSGEFGTCSDLMDEYIGNDTIVFAFPGNTKAWTYSKGGLAEVPRVPDAEHTATGVAAYQAGDYSRALAHLWSVRQGRDPQAFYTLGLMAHLGRGVPQDYAKARQFYLEASDRDLPVAFFRIGVLHANGRGVSKDLAEANRWYRKAAERGDGLGQYNLGLNILTGAGSKKNDAEALYWITLARERLLDPKDRAAAERNIAIIEGRLTPEQARSVKTSAAAWKPMAVDPFADAASLRAWVGSHPWTRLKGMALLDVPGLRSRLVTALGSEQVSGLANLDLAGNVQENAGWLIAGGCMPHSCDSDQYVYGVNLSTFEVLACVSKWSPATSGKTVIYGNSSGVRAERSISLRAEGCPKANGAVPAIRAALTPAAPIIPPIVAAAPPTASPPLGSGAATIPPVRPESRKQSASGSGFVVTMAGHILTNHHVVEGCRSLSIRRGQSSTPARLVAADRKNDLAVMKADIQDLAVLPFRDGRSIRPGDSVVAVGYPYAGLLSTTAQVTTGTVTSLAGIADDTRYLQISAPVQPGNSGGPLLDAGGTVTGVIVSTLNALTVAMTTGSVPQNVNFAIKPSVARAFLDANGIDYTSSVPEAKMEPADIGERGAKSTVMIECFD</sequence>
<gene>
    <name evidence="2" type="ORF">D3877_29050</name>
</gene>
<dbReference type="RefSeq" id="WP_119834283.1">
    <property type="nucleotide sequence ID" value="NZ_QYUL01000008.1"/>
</dbReference>
<keyword evidence="3" id="KW-1185">Reference proteome</keyword>
<dbReference type="EMBL" id="QYUL01000008">
    <property type="protein sequence ID" value="RJF76435.1"/>
    <property type="molecule type" value="Genomic_DNA"/>
</dbReference>
<protein>
    <recommendedName>
        <fullName evidence="4">Serine protease</fullName>
    </recommendedName>
</protein>
<feature type="region of interest" description="Disordered" evidence="1">
    <location>
        <begin position="487"/>
        <end position="507"/>
    </location>
</feature>
<evidence type="ECO:0008006" key="4">
    <source>
        <dbReference type="Google" id="ProtNLM"/>
    </source>
</evidence>
<dbReference type="InterPro" id="IPR011990">
    <property type="entry name" value="TPR-like_helical_dom_sf"/>
</dbReference>